<evidence type="ECO:0000256" key="14">
    <source>
        <dbReference type="SAM" id="SignalP"/>
    </source>
</evidence>
<dbReference type="InterPro" id="IPR011009">
    <property type="entry name" value="Kinase-like_dom_sf"/>
</dbReference>
<dbReference type="InterPro" id="IPR032675">
    <property type="entry name" value="LRR_dom_sf"/>
</dbReference>
<evidence type="ECO:0000259" key="15">
    <source>
        <dbReference type="PROSITE" id="PS50011"/>
    </source>
</evidence>
<protein>
    <recommendedName>
        <fullName evidence="15">Protein kinase domain-containing protein</fullName>
    </recommendedName>
</protein>
<evidence type="ECO:0000256" key="5">
    <source>
        <dbReference type="ARBA" id="ARBA00022692"/>
    </source>
</evidence>
<keyword evidence="14" id="KW-0732">Signal</keyword>
<dbReference type="SUPFAM" id="SSF52058">
    <property type="entry name" value="L domain-like"/>
    <property type="match status" value="1"/>
</dbReference>
<dbReference type="SUPFAM" id="SSF56112">
    <property type="entry name" value="Protein kinase-like (PK-like)"/>
    <property type="match status" value="1"/>
</dbReference>
<dbReference type="PROSITE" id="PS00107">
    <property type="entry name" value="PROTEIN_KINASE_ATP"/>
    <property type="match status" value="1"/>
</dbReference>
<keyword evidence="7 12" id="KW-0547">Nucleotide-binding</keyword>
<dbReference type="Gene3D" id="1.10.510.10">
    <property type="entry name" value="Transferase(Phosphotransferase) domain 1"/>
    <property type="match status" value="1"/>
</dbReference>
<feature type="transmembrane region" description="Helical" evidence="13">
    <location>
        <begin position="412"/>
        <end position="436"/>
    </location>
</feature>
<accession>A0ABP0TNB8</accession>
<sequence length="824" mass="92607">MRILCCKLHLVLLLLLSTSQCIFSDYCSNTSVQTFFDPVELLAVQGILRAWNQTPDMSTNLAGWKSSQTFGWNSSQLIPCFQSTPDWKGVSCYRFQDSNDGNCTAYISGLSLPDASIVGTLPEDIRYLNYLFELTLANNPGLSGPLPSALLYNDNLAILDLHNCNFNGTIADELFHESYFLEVDLSANQFTGHLPNFGGAYYLQTLNISHNELSGPSPLNYDGSTGYGLLNATSLTIVDFSGNKLVGPPPNFSASLMLQFVNLSSNLFMNQTYLMDNFNNASKLTVLDLSNNNFIGSLPDLSLFPINLQELNLDNNQFSGTLNIDQIPNLQGKFNQNLSKYNGHLQTLSIRSNNISGVNFSISDIENVISIIKLQNNPYCSHQQSSIIGQNCYCNQTCVVPNDDVQQNVRRAIIIATTISGTILVLVIAISSWLLWRNKQKHYLLLHQAQEKFAEFDVQPTIFSYSELRVATKDFHPDMKLGQGSYGVVYKGIFPNKNEVAVKQLFNESQQSIDEFLNEIVLITGVKHRNLVKLKGCCITTSKKRLLVYEYVENNDLEQTLFGKGKHMLNWRVRFNIFLGVARGLFYLHEIAQPRIIHRDIKASNILLDKNLQARIADFGLALLFPEDQTHITTMHIAGTKGYLAPEYATRGQLTEKVDVYSFGVLVLEIMSGRKNIDPNLPPQDIYLLDIAWRLARRKGNSIMNLVDCTLELNYEEMKEALQVVKIALLCLQHEPDNRPTMARVVAMLQGEAEIMEIVLDDNLEIESMNKAYENTLLSSKLTFSSTQCFEEPNVAMFKGSSSSSQIYDFAPKCQPFEIESFNE</sequence>
<reference evidence="16" key="1">
    <citation type="submission" date="2024-02" db="EMBL/GenBank/DDBJ databases">
        <authorList>
            <consortium name="ELIXIR-Norway"/>
            <consortium name="Elixir Norway"/>
        </authorList>
    </citation>
    <scope>NUCLEOTIDE SEQUENCE</scope>
</reference>
<comment type="subcellular location">
    <subcellularLocation>
        <location evidence="1">Membrane</location>
    </subcellularLocation>
</comment>
<keyword evidence="8" id="KW-0418">Kinase</keyword>
<evidence type="ECO:0000256" key="10">
    <source>
        <dbReference type="ARBA" id="ARBA00022989"/>
    </source>
</evidence>
<evidence type="ECO:0000256" key="12">
    <source>
        <dbReference type="PROSITE-ProRule" id="PRU10141"/>
    </source>
</evidence>
<proteinExistence type="predicted"/>
<dbReference type="InterPro" id="IPR001611">
    <property type="entry name" value="Leu-rich_rpt"/>
</dbReference>
<dbReference type="InterPro" id="IPR001245">
    <property type="entry name" value="Ser-Thr/Tyr_kinase_cat_dom"/>
</dbReference>
<keyword evidence="2" id="KW-0723">Serine/threonine-protein kinase</keyword>
<dbReference type="PROSITE" id="PS51450">
    <property type="entry name" value="LRR"/>
    <property type="match status" value="1"/>
</dbReference>
<feature type="binding site" evidence="12">
    <location>
        <position position="503"/>
    </location>
    <ligand>
        <name>ATP</name>
        <dbReference type="ChEBI" id="CHEBI:30616"/>
    </ligand>
</feature>
<dbReference type="Pfam" id="PF00560">
    <property type="entry name" value="LRR_1"/>
    <property type="match status" value="4"/>
</dbReference>
<evidence type="ECO:0000256" key="13">
    <source>
        <dbReference type="SAM" id="Phobius"/>
    </source>
</evidence>
<keyword evidence="10 13" id="KW-1133">Transmembrane helix</keyword>
<dbReference type="PANTHER" id="PTHR48006:SF34">
    <property type="entry name" value="OS08G0203700 PROTEIN"/>
    <property type="match status" value="1"/>
</dbReference>
<dbReference type="SMART" id="SM00220">
    <property type="entry name" value="S_TKc"/>
    <property type="match status" value="1"/>
</dbReference>
<dbReference type="EMBL" id="OZ019904">
    <property type="protein sequence ID" value="CAK9198299.1"/>
    <property type="molecule type" value="Genomic_DNA"/>
</dbReference>
<name>A0ABP0TNB8_9BRYO</name>
<keyword evidence="5 13" id="KW-0812">Transmembrane</keyword>
<organism evidence="16 17">
    <name type="scientific">Sphagnum troendelagicum</name>
    <dbReference type="NCBI Taxonomy" id="128251"/>
    <lineage>
        <taxon>Eukaryota</taxon>
        <taxon>Viridiplantae</taxon>
        <taxon>Streptophyta</taxon>
        <taxon>Embryophyta</taxon>
        <taxon>Bryophyta</taxon>
        <taxon>Sphagnophytina</taxon>
        <taxon>Sphagnopsida</taxon>
        <taxon>Sphagnales</taxon>
        <taxon>Sphagnaceae</taxon>
        <taxon>Sphagnum</taxon>
    </lineage>
</organism>
<dbReference type="PROSITE" id="PS50011">
    <property type="entry name" value="PROTEIN_KINASE_DOM"/>
    <property type="match status" value="1"/>
</dbReference>
<feature type="chain" id="PRO_5047278548" description="Protein kinase domain-containing protein" evidence="14">
    <location>
        <begin position="25"/>
        <end position="824"/>
    </location>
</feature>
<evidence type="ECO:0000256" key="8">
    <source>
        <dbReference type="ARBA" id="ARBA00022777"/>
    </source>
</evidence>
<keyword evidence="9 12" id="KW-0067">ATP-binding</keyword>
<dbReference type="InterPro" id="IPR017441">
    <property type="entry name" value="Protein_kinase_ATP_BS"/>
</dbReference>
<evidence type="ECO:0000256" key="4">
    <source>
        <dbReference type="ARBA" id="ARBA00022679"/>
    </source>
</evidence>
<keyword evidence="17" id="KW-1185">Reference proteome</keyword>
<keyword evidence="6" id="KW-0677">Repeat</keyword>
<evidence type="ECO:0000256" key="3">
    <source>
        <dbReference type="ARBA" id="ARBA00022614"/>
    </source>
</evidence>
<dbReference type="Gene3D" id="3.30.200.20">
    <property type="entry name" value="Phosphorylase Kinase, domain 1"/>
    <property type="match status" value="1"/>
</dbReference>
<dbReference type="Pfam" id="PF07714">
    <property type="entry name" value="PK_Tyr_Ser-Thr"/>
    <property type="match status" value="1"/>
</dbReference>
<feature type="signal peptide" evidence="14">
    <location>
        <begin position="1"/>
        <end position="24"/>
    </location>
</feature>
<dbReference type="CDD" id="cd14066">
    <property type="entry name" value="STKc_IRAK"/>
    <property type="match status" value="1"/>
</dbReference>
<dbReference type="PANTHER" id="PTHR48006">
    <property type="entry name" value="LEUCINE-RICH REPEAT-CONTAINING PROTEIN DDB_G0281931-RELATED"/>
    <property type="match status" value="1"/>
</dbReference>
<evidence type="ECO:0000256" key="7">
    <source>
        <dbReference type="ARBA" id="ARBA00022741"/>
    </source>
</evidence>
<evidence type="ECO:0000313" key="16">
    <source>
        <dbReference type="EMBL" id="CAK9198299.1"/>
    </source>
</evidence>
<dbReference type="InterPro" id="IPR051824">
    <property type="entry name" value="LRR_Rcpt-Like_S/T_Kinase"/>
</dbReference>
<keyword evidence="3" id="KW-0433">Leucine-rich repeat</keyword>
<keyword evidence="11 13" id="KW-0472">Membrane</keyword>
<dbReference type="InterPro" id="IPR008271">
    <property type="entry name" value="Ser/Thr_kinase_AS"/>
</dbReference>
<dbReference type="Proteomes" id="UP001497512">
    <property type="component" value="Chromosome 12"/>
</dbReference>
<dbReference type="Gene3D" id="3.80.10.10">
    <property type="entry name" value="Ribonuclease Inhibitor"/>
    <property type="match status" value="2"/>
</dbReference>
<evidence type="ECO:0000256" key="11">
    <source>
        <dbReference type="ARBA" id="ARBA00023136"/>
    </source>
</evidence>
<evidence type="ECO:0000256" key="9">
    <source>
        <dbReference type="ARBA" id="ARBA00022840"/>
    </source>
</evidence>
<feature type="domain" description="Protein kinase" evidence="15">
    <location>
        <begin position="475"/>
        <end position="755"/>
    </location>
</feature>
<evidence type="ECO:0000256" key="6">
    <source>
        <dbReference type="ARBA" id="ARBA00022737"/>
    </source>
</evidence>
<evidence type="ECO:0000313" key="17">
    <source>
        <dbReference type="Proteomes" id="UP001497512"/>
    </source>
</evidence>
<evidence type="ECO:0000256" key="2">
    <source>
        <dbReference type="ARBA" id="ARBA00022527"/>
    </source>
</evidence>
<gene>
    <name evidence="16" type="ORF">CSSPTR1EN2_LOCUS4367</name>
</gene>
<keyword evidence="4" id="KW-0808">Transferase</keyword>
<dbReference type="InterPro" id="IPR000719">
    <property type="entry name" value="Prot_kinase_dom"/>
</dbReference>
<dbReference type="PROSITE" id="PS00108">
    <property type="entry name" value="PROTEIN_KINASE_ST"/>
    <property type="match status" value="1"/>
</dbReference>
<evidence type="ECO:0000256" key="1">
    <source>
        <dbReference type="ARBA" id="ARBA00004370"/>
    </source>
</evidence>